<evidence type="ECO:0000313" key="2">
    <source>
        <dbReference type="EMBL" id="KAK0461042.1"/>
    </source>
</evidence>
<reference evidence="2" key="1">
    <citation type="submission" date="2023-06" db="EMBL/GenBank/DDBJ databases">
        <authorList>
            <consortium name="Lawrence Berkeley National Laboratory"/>
            <person name="Ahrendt S."/>
            <person name="Sahu N."/>
            <person name="Indic B."/>
            <person name="Wong-Bajracharya J."/>
            <person name="Merenyi Z."/>
            <person name="Ke H.-M."/>
            <person name="Monk M."/>
            <person name="Kocsube S."/>
            <person name="Drula E."/>
            <person name="Lipzen A."/>
            <person name="Balint B."/>
            <person name="Henrissat B."/>
            <person name="Andreopoulos B."/>
            <person name="Martin F.M."/>
            <person name="Harder C.B."/>
            <person name="Rigling D."/>
            <person name="Ford K.L."/>
            <person name="Foster G.D."/>
            <person name="Pangilinan J."/>
            <person name="Papanicolaou A."/>
            <person name="Barry K."/>
            <person name="LaButti K."/>
            <person name="Viragh M."/>
            <person name="Koriabine M."/>
            <person name="Yan M."/>
            <person name="Riley R."/>
            <person name="Champramary S."/>
            <person name="Plett K.L."/>
            <person name="Tsai I.J."/>
            <person name="Slot J."/>
            <person name="Sipos G."/>
            <person name="Plett J."/>
            <person name="Nagy L.G."/>
            <person name="Grigoriev I.V."/>
        </authorList>
    </citation>
    <scope>NUCLEOTIDE SEQUENCE</scope>
    <source>
        <strain evidence="2">CCBAS 213</strain>
    </source>
</reference>
<dbReference type="RefSeq" id="XP_060332939.1">
    <property type="nucleotide sequence ID" value="XM_060480494.1"/>
</dbReference>
<gene>
    <name evidence="2" type="ORF">EV420DRAFT_175508</name>
</gene>
<keyword evidence="1" id="KW-1133">Transmembrane helix</keyword>
<sequence>MTLTEPLAFETRNRLKFVFPPHLLLVVLVHRLSLLACLFPVCFLSYLGRDPPRTDTNSRSYPLHPEMSAYIWLTSCFPTTIIFTPTTIHDPYVFHSLPSLSTHRNLLGYHPSMSRSSHRLCFMVRSPYRSPGWVRYKKTKANGLRGKQYSRFCSFLHDSNQAIRSLCIHIHLRSTRVYRDQIKHTTSNTVATCNRFFVLRQHACLIKEPSHVKLPCLHLCPAKPLRPGMEQKTCNHPLSLSGALSFSRQTGGILQKKSLARIQTRCLFPTGNRFL</sequence>
<dbReference type="GeneID" id="85364042"/>
<keyword evidence="3" id="KW-1185">Reference proteome</keyword>
<organism evidence="2 3">
    <name type="scientific">Armillaria tabescens</name>
    <name type="common">Ringless honey mushroom</name>
    <name type="synonym">Agaricus tabescens</name>
    <dbReference type="NCBI Taxonomy" id="1929756"/>
    <lineage>
        <taxon>Eukaryota</taxon>
        <taxon>Fungi</taxon>
        <taxon>Dikarya</taxon>
        <taxon>Basidiomycota</taxon>
        <taxon>Agaricomycotina</taxon>
        <taxon>Agaricomycetes</taxon>
        <taxon>Agaricomycetidae</taxon>
        <taxon>Agaricales</taxon>
        <taxon>Marasmiineae</taxon>
        <taxon>Physalacriaceae</taxon>
        <taxon>Desarmillaria</taxon>
    </lineage>
</organism>
<keyword evidence="1" id="KW-0812">Transmembrane</keyword>
<proteinExistence type="predicted"/>
<dbReference type="EMBL" id="JAUEPS010000011">
    <property type="protein sequence ID" value="KAK0461042.1"/>
    <property type="molecule type" value="Genomic_DNA"/>
</dbReference>
<dbReference type="Proteomes" id="UP001175211">
    <property type="component" value="Unassembled WGS sequence"/>
</dbReference>
<comment type="caution">
    <text evidence="2">The sequence shown here is derived from an EMBL/GenBank/DDBJ whole genome shotgun (WGS) entry which is preliminary data.</text>
</comment>
<evidence type="ECO:0000256" key="1">
    <source>
        <dbReference type="SAM" id="Phobius"/>
    </source>
</evidence>
<feature type="transmembrane region" description="Helical" evidence="1">
    <location>
        <begin position="69"/>
        <end position="88"/>
    </location>
</feature>
<dbReference type="AlphaFoldDB" id="A0AA39N8M2"/>
<keyword evidence="1" id="KW-0472">Membrane</keyword>
<name>A0AA39N8M2_ARMTA</name>
<evidence type="ECO:0000313" key="3">
    <source>
        <dbReference type="Proteomes" id="UP001175211"/>
    </source>
</evidence>
<protein>
    <submittedName>
        <fullName evidence="2">Uncharacterized protein</fullName>
    </submittedName>
</protein>
<feature type="transmembrane region" description="Helical" evidence="1">
    <location>
        <begin position="23"/>
        <end position="48"/>
    </location>
</feature>
<accession>A0AA39N8M2</accession>